<proteinExistence type="predicted"/>
<evidence type="ECO:0000313" key="3">
    <source>
        <dbReference type="EMBL" id="AKI78950.1"/>
    </source>
</evidence>
<dbReference type="Proteomes" id="UP000201519">
    <property type="component" value="Segment"/>
</dbReference>
<sequence>MLSELYYCGKDVREYNDVMVVWDMMMTLALSGITIYFADKLYNYAVDKYHDKYS</sequence>
<dbReference type="EMBL" id="HQ336222">
    <property type="protein sequence ID" value="ADO18499.2"/>
    <property type="molecule type" value="Genomic_DNA"/>
</dbReference>
<organismHost>
    <name type="scientific">Acanthamoeba polyphaga</name>
    <name type="common">Amoeba</name>
    <dbReference type="NCBI Taxonomy" id="5757"/>
</organismHost>
<gene>
    <name evidence="2" type="primary">R191c</name>
</gene>
<accession>E3VZ28</accession>
<accession>A0A0G2Y026</accession>
<feature type="transmembrane region" description="Helical" evidence="1">
    <location>
        <begin position="20"/>
        <end position="38"/>
    </location>
</feature>
<dbReference type="RefSeq" id="YP_003986687.1">
    <property type="nucleotide sequence ID" value="NC_014649.1"/>
</dbReference>
<evidence type="ECO:0000313" key="2">
    <source>
        <dbReference type="EMBL" id="ADO18499.2"/>
    </source>
</evidence>
<keyword evidence="1" id="KW-1133">Transmembrane helix</keyword>
<keyword evidence="1" id="KW-0472">Membrane</keyword>
<dbReference type="GeneID" id="9924798"/>
<reference evidence="2 5" key="1">
    <citation type="journal article" date="2011" name="Virol. J.">
        <title>Breaking the 1000-gene barrier for Mimivirus using ultra-deep genome and transcriptome sequencing.</title>
        <authorList>
            <person name="Legendre M."/>
            <person name="Santini S."/>
            <person name="Rico A."/>
            <person name="Abergel C."/>
            <person name="Claverie J.M."/>
        </authorList>
    </citation>
    <scope>NUCLEOTIDE SEQUENCE [LARGE SCALE GENOMIC DNA]</scope>
</reference>
<evidence type="ECO:0000313" key="4">
    <source>
        <dbReference type="EMBL" id="AKI80850.1"/>
    </source>
</evidence>
<protein>
    <submittedName>
        <fullName evidence="4">Putative membrane protein</fullName>
    </submittedName>
</protein>
<dbReference type="Proteomes" id="UP000274448">
    <property type="component" value="Segment"/>
</dbReference>
<dbReference type="EMBL" id="KM982401">
    <property type="protein sequence ID" value="AKI78950.1"/>
    <property type="molecule type" value="Genomic_DNA"/>
</dbReference>
<evidence type="ECO:0000313" key="5">
    <source>
        <dbReference type="Proteomes" id="UP000201519"/>
    </source>
</evidence>
<reference evidence="6 7" key="2">
    <citation type="submission" date="2014-10" db="EMBL/GenBank/DDBJ databases">
        <title>Pan-genome analysis of Brazilian lineage A amoebal mimiviruses.</title>
        <authorList>
            <person name="Assis F.L."/>
            <person name="Abrahao J.S."/>
            <person name="Kroon E.G."/>
            <person name="Dornas F.P."/>
            <person name="Andrade K.R."/>
            <person name="Borato P.V.M."/>
            <person name="Pilotto M.R."/>
            <person name="Benamar S."/>
            <person name="LaScola B."/>
            <person name="Colson P."/>
        </authorList>
    </citation>
    <scope>NUCLEOTIDE SEQUENCE [LARGE SCALE GENOMIC DNA]</scope>
    <source>
        <strain evidence="4 7">Amazonia</strain>
        <strain evidence="3 6">Oyster</strain>
    </source>
</reference>
<dbReference type="EMBL" id="KM982403">
    <property type="protein sequence ID" value="AKI80850.1"/>
    <property type="molecule type" value="Genomic_DNA"/>
</dbReference>
<organism evidence="4 7">
    <name type="scientific">Acanthamoeba polyphaga mimivirus</name>
    <name type="common">APMV</name>
    <dbReference type="NCBI Taxonomy" id="212035"/>
    <lineage>
        <taxon>Viruses</taxon>
        <taxon>Varidnaviria</taxon>
        <taxon>Bamfordvirae</taxon>
        <taxon>Nucleocytoviricota</taxon>
        <taxon>Megaviricetes</taxon>
        <taxon>Imitervirales</taxon>
        <taxon>Mimiviridae</taxon>
        <taxon>Megamimivirinae</taxon>
        <taxon>Mimivirus</taxon>
        <taxon>Mimivirus bradfordmassiliense</taxon>
    </lineage>
</organism>
<evidence type="ECO:0000313" key="7">
    <source>
        <dbReference type="Proteomes" id="UP000274448"/>
    </source>
</evidence>
<keyword evidence="5" id="KW-1185">Reference proteome</keyword>
<evidence type="ECO:0000256" key="1">
    <source>
        <dbReference type="SAM" id="Phobius"/>
    </source>
</evidence>
<dbReference type="KEGG" id="vg:9924798"/>
<keyword evidence="1" id="KW-0812">Transmembrane</keyword>
<name>A0A0G2Y026_MIMIV</name>
<evidence type="ECO:0000313" key="6">
    <source>
        <dbReference type="Proteomes" id="UP000241474"/>
    </source>
</evidence>
<dbReference type="Proteomes" id="UP000241474">
    <property type="component" value="Segment"/>
</dbReference>
<accession>A0A0G2Y4S7</accession>